<evidence type="ECO:0000256" key="1">
    <source>
        <dbReference type="ARBA" id="ARBA00004477"/>
    </source>
</evidence>
<keyword evidence="11" id="KW-0560">Oxidoreductase</keyword>
<keyword evidence="5" id="KW-0812">Transmembrane</keyword>
<evidence type="ECO:0000256" key="7">
    <source>
        <dbReference type="ARBA" id="ARBA00022824"/>
    </source>
</evidence>
<evidence type="ECO:0000256" key="8">
    <source>
        <dbReference type="ARBA" id="ARBA00022848"/>
    </source>
</evidence>
<comment type="similarity">
    <text evidence="3">Belongs to the steroid 5-alpha reductase family.</text>
</comment>
<evidence type="ECO:0000256" key="10">
    <source>
        <dbReference type="ARBA" id="ARBA00022989"/>
    </source>
</evidence>
<evidence type="ECO:0000313" key="18">
    <source>
        <dbReference type="EMBL" id="CAE0467450.1"/>
    </source>
</evidence>
<dbReference type="GO" id="GO:0047751">
    <property type="term" value="F:3-oxo-5-alpha-steroid 4-dehydrogenase (NADP+) activity"/>
    <property type="evidence" value="ECO:0007669"/>
    <property type="project" value="UniProtKB-EC"/>
</dbReference>
<evidence type="ECO:0000256" key="2">
    <source>
        <dbReference type="ARBA" id="ARBA00004524"/>
    </source>
</evidence>
<sequence length="274" mass="31049">MPNKEFHHRLSEYLLTSSFLLYGVLQSKTIYNSVANYGGKGTSSPPTSTSTSASTSWNPPAVSAKIAWFVFESPNLAWSLYSYLNRNKSVFNASPANAALLSLFVLHYFNRCIIYPIRMSEGSKPMKAVTFLAAFSFCVFNGYLQSESFTQFRVYPPSYCRDPKFLAGVAIFFCGFCINIQSDNILQRLRDAEPRGTYKIPKGGLFLYISCPNFFGEMVEWLGFAIACDSLSAWAFWAWVVANLTPRALSHHKWYLDRFPDYPTDRCALVPFIM</sequence>
<name>A0A6S8VH18_9STRA</name>
<evidence type="ECO:0000313" key="16">
    <source>
        <dbReference type="EMBL" id="CAE0467448.1"/>
    </source>
</evidence>
<dbReference type="EMBL" id="HBIO01015956">
    <property type="protein sequence ID" value="CAE0467448.1"/>
    <property type="molecule type" value="Transcribed_RNA"/>
</dbReference>
<keyword evidence="13" id="KW-0472">Membrane</keyword>
<keyword evidence="8" id="KW-0492">Microsome</keyword>
<dbReference type="GO" id="GO:0005789">
    <property type="term" value="C:endoplasmic reticulum membrane"/>
    <property type="evidence" value="ECO:0007669"/>
    <property type="project" value="UniProtKB-SubCell"/>
</dbReference>
<reference evidence="15" key="1">
    <citation type="submission" date="2021-01" db="EMBL/GenBank/DDBJ databases">
        <authorList>
            <person name="Corre E."/>
            <person name="Pelletier E."/>
            <person name="Niang G."/>
            <person name="Scheremetjew M."/>
            <person name="Finn R."/>
            <person name="Kale V."/>
            <person name="Holt S."/>
            <person name="Cochrane G."/>
            <person name="Meng A."/>
            <person name="Brown T."/>
            <person name="Cohen L."/>
        </authorList>
    </citation>
    <scope>NUCLEOTIDE SEQUENCE</scope>
    <source>
        <strain evidence="15">MM31A-1</strain>
    </source>
</reference>
<dbReference type="PANTHER" id="PTHR10556:SF57">
    <property type="entry name" value="3-OXO-5-ALPHA-STEROID 4-DEHYDROGENASE 1"/>
    <property type="match status" value="1"/>
</dbReference>
<comment type="subcellular location">
    <subcellularLocation>
        <location evidence="1">Endoplasmic reticulum membrane</location>
        <topology evidence="1">Multi-pass membrane protein</topology>
    </subcellularLocation>
    <subcellularLocation>
        <location evidence="2">Microsome membrane</location>
    </subcellularLocation>
</comment>
<evidence type="ECO:0000256" key="13">
    <source>
        <dbReference type="ARBA" id="ARBA00023136"/>
    </source>
</evidence>
<evidence type="ECO:0000259" key="14">
    <source>
        <dbReference type="Pfam" id="PF02544"/>
    </source>
</evidence>
<dbReference type="EMBL" id="HBIO01015955">
    <property type="protein sequence ID" value="CAE0467447.1"/>
    <property type="molecule type" value="Transcribed_RNA"/>
</dbReference>
<keyword evidence="6" id="KW-0221">Differentiation</keyword>
<protein>
    <recommendedName>
        <fullName evidence="4">3-oxo-5alpha-steroid 4-dehydrogenase (NADP(+))</fullName>
        <ecNumber evidence="4">1.3.1.22</ecNumber>
    </recommendedName>
</protein>
<accession>A0A6S8VH18</accession>
<dbReference type="EMBL" id="HBIO01015958">
    <property type="protein sequence ID" value="CAE0467450.1"/>
    <property type="molecule type" value="Transcribed_RNA"/>
</dbReference>
<dbReference type="EC" id="1.3.1.22" evidence="4"/>
<evidence type="ECO:0000313" key="17">
    <source>
        <dbReference type="EMBL" id="CAE0467449.1"/>
    </source>
</evidence>
<feature type="domain" description="3-oxo-5-alpha-steroid 4-dehydrogenase C-terminal" evidence="14">
    <location>
        <begin position="125"/>
        <end position="273"/>
    </location>
</feature>
<evidence type="ECO:0000256" key="3">
    <source>
        <dbReference type="ARBA" id="ARBA00007742"/>
    </source>
</evidence>
<dbReference type="FunFam" id="1.20.120.1630:FF:000002">
    <property type="entry name" value="Steroid 5 alpha-reductase 1"/>
    <property type="match status" value="1"/>
</dbReference>
<dbReference type="InterPro" id="IPR039357">
    <property type="entry name" value="SRD5A/TECR"/>
</dbReference>
<dbReference type="Gene3D" id="1.20.120.1630">
    <property type="match status" value="1"/>
</dbReference>
<evidence type="ECO:0000256" key="12">
    <source>
        <dbReference type="ARBA" id="ARBA00023098"/>
    </source>
</evidence>
<dbReference type="InterPro" id="IPR001104">
    <property type="entry name" value="3-oxo-5_a-steroid_4-DH_C"/>
</dbReference>
<evidence type="ECO:0000256" key="11">
    <source>
        <dbReference type="ARBA" id="ARBA00023002"/>
    </source>
</evidence>
<organism evidence="15">
    <name type="scientific">Chaetoceros debilis</name>
    <dbReference type="NCBI Taxonomy" id="122233"/>
    <lineage>
        <taxon>Eukaryota</taxon>
        <taxon>Sar</taxon>
        <taxon>Stramenopiles</taxon>
        <taxon>Ochrophyta</taxon>
        <taxon>Bacillariophyta</taxon>
        <taxon>Coscinodiscophyceae</taxon>
        <taxon>Chaetocerotophycidae</taxon>
        <taxon>Chaetocerotales</taxon>
        <taxon>Chaetocerotaceae</taxon>
        <taxon>Chaetoceros</taxon>
    </lineage>
</organism>
<evidence type="ECO:0000256" key="6">
    <source>
        <dbReference type="ARBA" id="ARBA00022782"/>
    </source>
</evidence>
<keyword evidence="7" id="KW-0256">Endoplasmic reticulum</keyword>
<gene>
    <name evidence="15" type="ORF">CDEB00056_LOCUS12299</name>
    <name evidence="16" type="ORF">CDEB00056_LOCUS12300</name>
    <name evidence="17" type="ORF">CDEB00056_LOCUS12301</name>
    <name evidence="18" type="ORF">CDEB00056_LOCUS12302</name>
</gene>
<proteinExistence type="inferred from homology"/>
<evidence type="ECO:0000313" key="15">
    <source>
        <dbReference type="EMBL" id="CAE0467447.1"/>
    </source>
</evidence>
<evidence type="ECO:0000256" key="4">
    <source>
        <dbReference type="ARBA" id="ARBA00012049"/>
    </source>
</evidence>
<evidence type="ECO:0000256" key="9">
    <source>
        <dbReference type="ARBA" id="ARBA00022857"/>
    </source>
</evidence>
<dbReference type="PANTHER" id="PTHR10556">
    <property type="entry name" value="3-OXO-5-ALPHA-STEROID 4-DEHYDROGENASE"/>
    <property type="match status" value="1"/>
</dbReference>
<dbReference type="GO" id="GO:0006694">
    <property type="term" value="P:steroid biosynthetic process"/>
    <property type="evidence" value="ECO:0007669"/>
    <property type="project" value="TreeGrafter"/>
</dbReference>
<keyword evidence="10" id="KW-1133">Transmembrane helix</keyword>
<dbReference type="Pfam" id="PF02544">
    <property type="entry name" value="Steroid_dh"/>
    <property type="match status" value="1"/>
</dbReference>
<dbReference type="GO" id="GO:0030154">
    <property type="term" value="P:cell differentiation"/>
    <property type="evidence" value="ECO:0007669"/>
    <property type="project" value="UniProtKB-KW"/>
</dbReference>
<evidence type="ECO:0000256" key="5">
    <source>
        <dbReference type="ARBA" id="ARBA00022692"/>
    </source>
</evidence>
<keyword evidence="12" id="KW-0443">Lipid metabolism</keyword>
<dbReference type="AlphaFoldDB" id="A0A6S8VH18"/>
<keyword evidence="9" id="KW-0521">NADP</keyword>
<dbReference type="EMBL" id="HBIO01015957">
    <property type="protein sequence ID" value="CAE0467449.1"/>
    <property type="molecule type" value="Transcribed_RNA"/>
</dbReference>
<dbReference type="PROSITE" id="PS50244">
    <property type="entry name" value="S5A_REDUCTASE"/>
    <property type="match status" value="1"/>
</dbReference>